<organism evidence="3 4">
    <name type="scientific">Lolium multiflorum</name>
    <name type="common">Italian ryegrass</name>
    <name type="synonym">Lolium perenne subsp. multiflorum</name>
    <dbReference type="NCBI Taxonomy" id="4521"/>
    <lineage>
        <taxon>Eukaryota</taxon>
        <taxon>Viridiplantae</taxon>
        <taxon>Streptophyta</taxon>
        <taxon>Embryophyta</taxon>
        <taxon>Tracheophyta</taxon>
        <taxon>Spermatophyta</taxon>
        <taxon>Magnoliopsida</taxon>
        <taxon>Liliopsida</taxon>
        <taxon>Poales</taxon>
        <taxon>Poaceae</taxon>
        <taxon>BOP clade</taxon>
        <taxon>Pooideae</taxon>
        <taxon>Poodae</taxon>
        <taxon>Poeae</taxon>
        <taxon>Poeae Chloroplast Group 2 (Poeae type)</taxon>
        <taxon>Loliodinae</taxon>
        <taxon>Loliinae</taxon>
        <taxon>Lolium</taxon>
    </lineage>
</organism>
<evidence type="ECO:0000256" key="2">
    <source>
        <dbReference type="SAM" id="Phobius"/>
    </source>
</evidence>
<sequence length="272" mass="28631">MCGLRLWGVLTGEVSCPPHATAPVPPTPPSVPQALAEDATQADRDAAKSAEATAEEAYEEQGDSSVDEFYTQSAAIWRQLDSLRSVVCEVLTELRAEETRLCGAGLLGTPSVLAARVPTAPAPLLPTQRLLLLEEPARLVVGVALALLGSALTVGGLVTLSLTAIRNSKVCLLVLHLQRMTLTLGHWLGLALGAVTPRDFGLDWLHVPSSTTSPTAPCPYTAESLTTFSSFAHQTSLSSLTTLSTLHTFLSQVTFLAYGASSLPFSLLTSSP</sequence>
<keyword evidence="4" id="KW-1185">Reference proteome</keyword>
<evidence type="ECO:0000256" key="1">
    <source>
        <dbReference type="SAM" id="MobiDB-lite"/>
    </source>
</evidence>
<name>A0AAD8SIB6_LOLMU</name>
<dbReference type="EMBL" id="JAUUTY010000004">
    <property type="protein sequence ID" value="KAK1652164.1"/>
    <property type="molecule type" value="Genomic_DNA"/>
</dbReference>
<evidence type="ECO:0000313" key="4">
    <source>
        <dbReference type="Proteomes" id="UP001231189"/>
    </source>
</evidence>
<keyword evidence="2" id="KW-1133">Transmembrane helix</keyword>
<dbReference type="AlphaFoldDB" id="A0AAD8SIB6"/>
<keyword evidence="2" id="KW-0472">Membrane</keyword>
<feature type="transmembrane region" description="Helical" evidence="2">
    <location>
        <begin position="139"/>
        <end position="162"/>
    </location>
</feature>
<reference evidence="3" key="1">
    <citation type="submission" date="2023-07" db="EMBL/GenBank/DDBJ databases">
        <title>A chromosome-level genome assembly of Lolium multiflorum.</title>
        <authorList>
            <person name="Chen Y."/>
            <person name="Copetti D."/>
            <person name="Kolliker R."/>
            <person name="Studer B."/>
        </authorList>
    </citation>
    <scope>NUCLEOTIDE SEQUENCE</scope>
    <source>
        <strain evidence="3">02402/16</strain>
        <tissue evidence="3">Leaf</tissue>
    </source>
</reference>
<evidence type="ECO:0000313" key="3">
    <source>
        <dbReference type="EMBL" id="KAK1652164.1"/>
    </source>
</evidence>
<feature type="compositionally biased region" description="Acidic residues" evidence="1">
    <location>
        <begin position="53"/>
        <end position="65"/>
    </location>
</feature>
<keyword evidence="2" id="KW-0812">Transmembrane</keyword>
<dbReference type="Proteomes" id="UP001231189">
    <property type="component" value="Unassembled WGS sequence"/>
</dbReference>
<feature type="region of interest" description="Disordered" evidence="1">
    <location>
        <begin position="19"/>
        <end position="65"/>
    </location>
</feature>
<gene>
    <name evidence="3" type="ORF">QYE76_069969</name>
</gene>
<protein>
    <submittedName>
        <fullName evidence="3">Uncharacterized protein</fullName>
    </submittedName>
</protein>
<proteinExistence type="predicted"/>
<accession>A0AAD8SIB6</accession>
<comment type="caution">
    <text evidence="3">The sequence shown here is derived from an EMBL/GenBank/DDBJ whole genome shotgun (WGS) entry which is preliminary data.</text>
</comment>